<dbReference type="EMBL" id="CAJOBC010000316">
    <property type="protein sequence ID" value="CAF3570566.1"/>
    <property type="molecule type" value="Genomic_DNA"/>
</dbReference>
<evidence type="ECO:0000313" key="10">
    <source>
        <dbReference type="Proteomes" id="UP000663829"/>
    </source>
</evidence>
<evidence type="ECO:0000313" key="8">
    <source>
        <dbReference type="EMBL" id="CAF0786711.1"/>
    </source>
</evidence>
<dbReference type="PROSITE" id="PS50290">
    <property type="entry name" value="PI3_4_KINASE_3"/>
    <property type="match status" value="1"/>
</dbReference>
<dbReference type="SMART" id="SM00145">
    <property type="entry name" value="PI3Ka"/>
    <property type="match status" value="1"/>
</dbReference>
<evidence type="ECO:0000313" key="9">
    <source>
        <dbReference type="EMBL" id="CAF3570566.1"/>
    </source>
</evidence>
<reference evidence="8" key="1">
    <citation type="submission" date="2021-02" db="EMBL/GenBank/DDBJ databases">
        <authorList>
            <person name="Nowell W R."/>
        </authorList>
    </citation>
    <scope>NUCLEOTIDE SEQUENCE</scope>
</reference>
<keyword evidence="2" id="KW-0547">Nucleotide-binding</keyword>
<dbReference type="Gene3D" id="1.25.40.70">
    <property type="entry name" value="Phosphatidylinositol 3-kinase, accessory domain (PIK)"/>
    <property type="match status" value="1"/>
</dbReference>
<dbReference type="InterPro" id="IPR000341">
    <property type="entry name" value="PI3K_Ras-bd_dom"/>
</dbReference>
<dbReference type="Pfam" id="PF00454">
    <property type="entry name" value="PI3_PI4_kinase"/>
    <property type="match status" value="1"/>
</dbReference>
<evidence type="ECO:0000256" key="3">
    <source>
        <dbReference type="ARBA" id="ARBA00022777"/>
    </source>
</evidence>
<name>A0A813RN56_9BILA</name>
<dbReference type="InterPro" id="IPR016024">
    <property type="entry name" value="ARM-type_fold"/>
</dbReference>
<dbReference type="GO" id="GO:0005886">
    <property type="term" value="C:plasma membrane"/>
    <property type="evidence" value="ECO:0007669"/>
    <property type="project" value="TreeGrafter"/>
</dbReference>
<organism evidence="8 10">
    <name type="scientific">Didymodactylos carnosus</name>
    <dbReference type="NCBI Taxonomy" id="1234261"/>
    <lineage>
        <taxon>Eukaryota</taxon>
        <taxon>Metazoa</taxon>
        <taxon>Spiralia</taxon>
        <taxon>Gnathifera</taxon>
        <taxon>Rotifera</taxon>
        <taxon>Eurotatoria</taxon>
        <taxon>Bdelloidea</taxon>
        <taxon>Philodinida</taxon>
        <taxon>Philodinidae</taxon>
        <taxon>Didymodactylos</taxon>
    </lineage>
</organism>
<dbReference type="Gene3D" id="3.30.1010.10">
    <property type="entry name" value="Phosphatidylinositol 3-kinase Catalytic Subunit, Chain A, domain 4"/>
    <property type="match status" value="1"/>
</dbReference>
<dbReference type="InterPro" id="IPR015433">
    <property type="entry name" value="PI3/4_kinase"/>
</dbReference>
<dbReference type="SUPFAM" id="SSF56112">
    <property type="entry name" value="Protein kinase-like (PK-like)"/>
    <property type="match status" value="1"/>
</dbReference>
<dbReference type="InterPro" id="IPR029071">
    <property type="entry name" value="Ubiquitin-like_domsf"/>
</dbReference>
<evidence type="ECO:0000259" key="7">
    <source>
        <dbReference type="PROSITE" id="PS51546"/>
    </source>
</evidence>
<dbReference type="SMART" id="SM00146">
    <property type="entry name" value="PI3Kc"/>
    <property type="match status" value="1"/>
</dbReference>
<dbReference type="Proteomes" id="UP000663829">
    <property type="component" value="Unassembled WGS sequence"/>
</dbReference>
<dbReference type="GO" id="GO:0016303">
    <property type="term" value="F:1-phosphatidylinositol-3-kinase activity"/>
    <property type="evidence" value="ECO:0007669"/>
    <property type="project" value="TreeGrafter"/>
</dbReference>
<protein>
    <submittedName>
        <fullName evidence="8">Uncharacterized protein</fullName>
    </submittedName>
</protein>
<feature type="domain" description="PI3K/PI4K catalytic" evidence="5">
    <location>
        <begin position="754"/>
        <end position="1074"/>
    </location>
</feature>
<dbReference type="PANTHER" id="PTHR10048">
    <property type="entry name" value="PHOSPHATIDYLINOSITOL KINASE"/>
    <property type="match status" value="1"/>
</dbReference>
<dbReference type="GO" id="GO:0005737">
    <property type="term" value="C:cytoplasm"/>
    <property type="evidence" value="ECO:0007669"/>
    <property type="project" value="TreeGrafter"/>
</dbReference>
<dbReference type="InterPro" id="IPR000403">
    <property type="entry name" value="PI3/4_kinase_cat_dom"/>
</dbReference>
<dbReference type="InterPro" id="IPR042236">
    <property type="entry name" value="PI3K_accessory_sf"/>
</dbReference>
<dbReference type="EMBL" id="CAJNOQ010000316">
    <property type="protein sequence ID" value="CAF0786711.1"/>
    <property type="molecule type" value="Genomic_DNA"/>
</dbReference>
<evidence type="ECO:0000256" key="2">
    <source>
        <dbReference type="ARBA" id="ARBA00022741"/>
    </source>
</evidence>
<dbReference type="AlphaFoldDB" id="A0A813RN56"/>
<dbReference type="SUPFAM" id="SSF48371">
    <property type="entry name" value="ARM repeat"/>
    <property type="match status" value="1"/>
</dbReference>
<feature type="domain" description="PIK helical" evidence="6">
    <location>
        <begin position="469"/>
        <end position="657"/>
    </location>
</feature>
<dbReference type="GO" id="GO:0016477">
    <property type="term" value="P:cell migration"/>
    <property type="evidence" value="ECO:0007669"/>
    <property type="project" value="TreeGrafter"/>
</dbReference>
<dbReference type="Gene3D" id="3.10.20.770">
    <property type="match status" value="1"/>
</dbReference>
<dbReference type="PROSITE" id="PS51546">
    <property type="entry name" value="PI3K_RBD"/>
    <property type="match status" value="1"/>
</dbReference>
<feature type="domain" description="PI3K-RBD" evidence="7">
    <location>
        <begin position="160"/>
        <end position="255"/>
    </location>
</feature>
<evidence type="ECO:0000256" key="1">
    <source>
        <dbReference type="ARBA" id="ARBA00022679"/>
    </source>
</evidence>
<dbReference type="Pfam" id="PF00794">
    <property type="entry name" value="PI3K_rbd"/>
    <property type="match status" value="1"/>
</dbReference>
<dbReference type="Proteomes" id="UP000681722">
    <property type="component" value="Unassembled WGS sequence"/>
</dbReference>
<dbReference type="PROSITE" id="PS51545">
    <property type="entry name" value="PIK_HELICAL"/>
    <property type="match status" value="1"/>
</dbReference>
<dbReference type="OrthoDB" id="67688at2759"/>
<dbReference type="PANTHER" id="PTHR10048:SF14">
    <property type="entry name" value="LD28067P"/>
    <property type="match status" value="1"/>
</dbReference>
<dbReference type="Gene3D" id="1.10.1070.11">
    <property type="entry name" value="Phosphatidylinositol 3-/4-kinase, catalytic domain"/>
    <property type="match status" value="1"/>
</dbReference>
<dbReference type="GO" id="GO:0048015">
    <property type="term" value="P:phosphatidylinositol-mediated signaling"/>
    <property type="evidence" value="ECO:0007669"/>
    <property type="project" value="TreeGrafter"/>
</dbReference>
<evidence type="ECO:0000259" key="6">
    <source>
        <dbReference type="PROSITE" id="PS51545"/>
    </source>
</evidence>
<dbReference type="GO" id="GO:0005942">
    <property type="term" value="C:phosphatidylinositol 3-kinase complex"/>
    <property type="evidence" value="ECO:0007669"/>
    <property type="project" value="TreeGrafter"/>
</dbReference>
<accession>A0A813RN56</accession>
<gene>
    <name evidence="8" type="ORF">GPM918_LOCUS2774</name>
    <name evidence="9" type="ORF">SRO942_LOCUS2774</name>
</gene>
<keyword evidence="4" id="KW-0067">ATP-binding</keyword>
<sequence>MVDELPNCDYYIPSECYITPFDDKDEINNIILSKTIDILLPNGRVIKLDQKPDENLKDIRLTLKKKYNITWSYQFSSITHTSNNDDGDVILDESQPIEKIGLVYAFLRIDKGEQKQLCPWVSVSDRFDLDHLNYFSDNLCKWRDSTIAKDILEAPPLISNSSLSNIDEFPVYVKRLDKSFLCDKQMKPNDLLRDIITDDVYRQKNFDYFNSCTEQILRFSYRNELLSNNNYPLLQYSYVQECLIKNQEIHVEIMQIEIPKENVKEKVTFIEPNIFMQNNPQTNQRQIPQLISENNENFGFHFRLPPSSSAKQQTFTFRLGLYYGRRRLFQNDDITWNNTTLESIPIITPLKLCQLLPGTLLCLSLTSVASLKKLETYFLNLSIFRSNGYLMSGTYEYLFNPAHNLIPTHHLYPSAFIGSASITNDKHYEIKIKFSQHYDCIRFYTQDEIDKELSKIDIPRPTSISSVKRQINDTGNSEALNYLLGILSEQTEYDVPEPSWFSQQNDWSSAPIDSLPCVIHSAVNQIHTTISQSTLSLLPYDKLFYIYKLIELWPQISMEMSFFLLDCTLPDGRIRSYSVSKLEQLPDHEFIFYLPQIIQAMHFELYVDTPLNRLILKRSLCNRTIGQRLFWSLTTQSTLSASITSPDYLTVKSPEQKTAPNIFSRNGRILLELYKIYCGINIFNDLQTQLRISLRLSTINQRIRGIDRHGSESQSKKSSSELKQQLLFRLKEQNPNTWCCVSPFDSSCLYGELLIDECNVFDSFMKPFKLVWLNALNSREKFEIIYKIGDDLRQDVLTLQLFRLFDNIWKQQQNEKSLNLYMTFYDILCTSDKTGYIRIVPNAHTILNIYHKFNTTTTYKHTVVYNWLANNCTVNSNKSISKVHEQGKLPPTIQKIRHLQEIDNNRSVPPNVLNKFRKSCAAYCTAGYVIGLGDRHPSNIMITNEGQLFHIDFGHILGDYVKFGMVARETTSIILVDHFLYVITNRQMSNLKENEHYKEFIHICLETFRLLRENASAIFGLLYLCIYQQMPLLNSIQNLNYIRQALFLTDKPCEMHMALNTYRKKIELARNDTRRFLDWIAHSLVHKPVHN</sequence>
<dbReference type="Pfam" id="PF00613">
    <property type="entry name" value="PI3Ka"/>
    <property type="match status" value="1"/>
</dbReference>
<evidence type="ECO:0000259" key="5">
    <source>
        <dbReference type="PROSITE" id="PS50290"/>
    </source>
</evidence>
<keyword evidence="10" id="KW-1185">Reference proteome</keyword>
<proteinExistence type="predicted"/>
<keyword evidence="1" id="KW-0808">Transferase</keyword>
<dbReference type="InterPro" id="IPR001263">
    <property type="entry name" value="PI3K_accessory_dom"/>
</dbReference>
<comment type="caution">
    <text evidence="8">The sequence shown here is derived from an EMBL/GenBank/DDBJ whole genome shotgun (WGS) entry which is preliminary data.</text>
</comment>
<dbReference type="InterPro" id="IPR036940">
    <property type="entry name" value="PI3/4_kinase_cat_sf"/>
</dbReference>
<keyword evidence="3" id="KW-0418">Kinase</keyword>
<evidence type="ECO:0000256" key="4">
    <source>
        <dbReference type="ARBA" id="ARBA00022840"/>
    </source>
</evidence>
<dbReference type="GO" id="GO:0035005">
    <property type="term" value="F:1-phosphatidylinositol-4-phosphate 3-kinase activity"/>
    <property type="evidence" value="ECO:0007669"/>
    <property type="project" value="TreeGrafter"/>
</dbReference>
<dbReference type="SUPFAM" id="SSF54236">
    <property type="entry name" value="Ubiquitin-like"/>
    <property type="match status" value="1"/>
</dbReference>
<dbReference type="GO" id="GO:0005524">
    <property type="term" value="F:ATP binding"/>
    <property type="evidence" value="ECO:0007669"/>
    <property type="project" value="UniProtKB-KW"/>
</dbReference>
<dbReference type="InterPro" id="IPR011009">
    <property type="entry name" value="Kinase-like_dom_sf"/>
</dbReference>
<dbReference type="GO" id="GO:0043491">
    <property type="term" value="P:phosphatidylinositol 3-kinase/protein kinase B signal transduction"/>
    <property type="evidence" value="ECO:0007669"/>
    <property type="project" value="TreeGrafter"/>
</dbReference>